<protein>
    <recommendedName>
        <fullName evidence="11">DNA polymerase</fullName>
        <ecNumber evidence="11">2.7.7.7</ecNumber>
    </recommendedName>
</protein>
<dbReference type="PROSITE" id="PS00116">
    <property type="entry name" value="DNA_POLYMERASE_B"/>
    <property type="match status" value="1"/>
</dbReference>
<evidence type="ECO:0000256" key="10">
    <source>
        <dbReference type="ARBA" id="ARBA00049244"/>
    </source>
</evidence>
<keyword evidence="7 11" id="KW-0239">DNA-directed DNA polymerase</keyword>
<dbReference type="SMART" id="SM00486">
    <property type="entry name" value="POLBc"/>
    <property type="match status" value="1"/>
</dbReference>
<dbReference type="GO" id="GO:0003887">
    <property type="term" value="F:DNA-directed DNA polymerase activity"/>
    <property type="evidence" value="ECO:0007669"/>
    <property type="project" value="UniProtKB-KW"/>
</dbReference>
<dbReference type="RefSeq" id="YP_656618.1">
    <property type="nucleotide sequence ID" value="NC_008210.1"/>
</dbReference>
<evidence type="ECO:0000259" key="12">
    <source>
        <dbReference type="Pfam" id="PF00136"/>
    </source>
</evidence>
<evidence type="ECO:0000256" key="7">
    <source>
        <dbReference type="ARBA" id="ARBA00022932"/>
    </source>
</evidence>
<feature type="domain" description="DNA-directed DNA polymerase family B multifunctional" evidence="12">
    <location>
        <begin position="619"/>
        <end position="814"/>
    </location>
</feature>
<evidence type="ECO:0000256" key="1">
    <source>
        <dbReference type="ARBA" id="ARBA00004147"/>
    </source>
</evidence>
<evidence type="ECO:0000256" key="8">
    <source>
        <dbReference type="ARBA" id="ARBA00023109"/>
    </source>
</evidence>
<dbReference type="Gene3D" id="1.10.287.690">
    <property type="entry name" value="Helix hairpin bin"/>
    <property type="match status" value="1"/>
</dbReference>
<dbReference type="PANTHER" id="PTHR10322">
    <property type="entry name" value="DNA POLYMERASE CATALYTIC SUBUNIT"/>
    <property type="match status" value="1"/>
</dbReference>
<evidence type="ECO:0000256" key="3">
    <source>
        <dbReference type="ARBA" id="ARBA00022562"/>
    </source>
</evidence>
<comment type="subcellular location">
    <subcellularLocation>
        <location evidence="1">Host nucleus</location>
    </subcellularLocation>
</comment>
<dbReference type="SUPFAM" id="SSF53098">
    <property type="entry name" value="Ribonuclease H-like"/>
    <property type="match status" value="1"/>
</dbReference>
<keyword evidence="6 11" id="KW-0235">DNA replication</keyword>
<comment type="catalytic activity">
    <reaction evidence="10 11">
        <text>DNA(n) + a 2'-deoxyribonucleoside 5'-triphosphate = DNA(n+1) + diphosphate</text>
        <dbReference type="Rhea" id="RHEA:22508"/>
        <dbReference type="Rhea" id="RHEA-COMP:17339"/>
        <dbReference type="Rhea" id="RHEA-COMP:17340"/>
        <dbReference type="ChEBI" id="CHEBI:33019"/>
        <dbReference type="ChEBI" id="CHEBI:61560"/>
        <dbReference type="ChEBI" id="CHEBI:173112"/>
        <dbReference type="EC" id="2.7.7.7"/>
    </reaction>
</comment>
<keyword evidence="5 11" id="KW-0548">Nucleotidyltransferase</keyword>
<dbReference type="InterPro" id="IPR050240">
    <property type="entry name" value="DNA_pol_type-B"/>
</dbReference>
<dbReference type="GO" id="GO:0003677">
    <property type="term" value="F:DNA binding"/>
    <property type="evidence" value="ECO:0007669"/>
    <property type="project" value="UniProtKB-KW"/>
</dbReference>
<evidence type="ECO:0000256" key="11">
    <source>
        <dbReference type="RuleBase" id="RU000442"/>
    </source>
</evidence>
<dbReference type="PANTHER" id="PTHR10322:SF23">
    <property type="entry name" value="DNA POLYMERASE DELTA CATALYTIC SUBUNIT"/>
    <property type="match status" value="1"/>
</dbReference>
<dbReference type="EC" id="2.7.7.7" evidence="11"/>
<dbReference type="GO" id="GO:0039693">
    <property type="term" value="P:viral DNA genome replication"/>
    <property type="evidence" value="ECO:0007669"/>
    <property type="project" value="UniProtKB-KW"/>
</dbReference>
<proteinExistence type="inferred from homology"/>
<dbReference type="InterPro" id="IPR036397">
    <property type="entry name" value="RNaseH_sf"/>
</dbReference>
<name>Q14VZ6_9VIRU</name>
<keyword evidence="3" id="KW-1048">Host nucleus</keyword>
<keyword evidence="4 11" id="KW-0808">Transferase</keyword>
<evidence type="ECO:0000256" key="9">
    <source>
        <dbReference type="ARBA" id="ARBA00023125"/>
    </source>
</evidence>
<comment type="similarity">
    <text evidence="2 11">Belongs to the DNA polymerase type-B family.</text>
</comment>
<dbReference type="GO" id="GO:0000166">
    <property type="term" value="F:nucleotide binding"/>
    <property type="evidence" value="ECO:0007669"/>
    <property type="project" value="InterPro"/>
</dbReference>
<dbReference type="Gene3D" id="3.90.1600.10">
    <property type="entry name" value="Palm domain of DNA polymerase"/>
    <property type="match status" value="1"/>
</dbReference>
<dbReference type="InterPro" id="IPR017964">
    <property type="entry name" value="DNA-dir_DNA_pol_B_CS"/>
</dbReference>
<sequence length="1489" mass="168733">MTPTKGMASKLTFWDLYSDRLPKVDRCDPETHVPVFISSVQKADMNLCIHLNVIRESPEAHAATLWAARIKQVLFPLSFAGLSEEDCQRLRLPGVVYPNDAITTLQENLLAHSQNVFNGDTKEYVDSTQTVAFYNTNDFKSAKKLLESRRATVLSFVRNNQLHDTNAIALLNRIALRCYGLAKHLVGAEVIELTDLVMCDLLDTATLSCNHPDVYKTPYVEAAFDIECLIKHESSSNYLPQKPEAYRSNAYNTFVRLRNRHADLKLFCKAAELNLPPMPLTMLDPGEITSISLVKKTTKPKKRMVFYNAALTKTTPLSLAEDRVEFVSCADEYHLLLQFLTQLKEVNILYVFNAEFDVGLVWARLQYWKGKVSPRDAEALHKAWSDFTCKYKNPLPLTLQFASEYLFSHYDTLLSALESAKKLCWNEKEQSMARVLEDNHYMSLRKRIVAYNDNSKKYPHLTFNCFGAHIIDLYRVCYSYDINFHCSARSLDAISAFLIPKSFPKKHSSKCRKMADVKYTEMDDMFTCGDPAALRRYLLYNLVDSELLMRLAKTQDVVSNFLNRTRVSMNVDCVNTGRADMYFCGFVQATKLAAMPLLNARVLNNIMCAQEWQAESKCFPDQFKPDCPVRPKLDGGYVVAPITGLSFAGVLTSVELTLDFSSLYPSNMVDCAISPDAIIDETHASRFQGWVLFDWKKIDGRLKCYTLMYEPSGRRHPTITTSSLHNYLSMRKHYKGLMAKTTDPKEKSFYNKMQTEMKLAANSHYGVAPEASKHLITALGRYKIKSVIGYLEESGHLVNYGDTDSVMCHLPQEDALLYTADDDTEDSPLPLEEWTEGRLNSIRHCVRQQFEHFAPTLEDIDRRLTDAMIDCLCFVNEEGSVVPIRKTEDMLTIVGEEFRESCISKLCFEVYSSIITRLNKKMYICTAHEPEGDDPFGHTAIKMKGLVANKSSSSGAARRITDVYVNLICKGHALRVVKDFDHLQCTPWHRLKAGDVVKLGQSDSPVVEVRVVKEAAFGYLGVEVKFAESTLRFITTSEGINLTHMISRAEQRRRCQTYTSYAIYESFANNAGFNSDWQNTVKYIKPSSPYSANLKINRALVGLDVPSEGKMPYVDLVPAPNDVYNKTICAAKSKDANKRFIHQDCAAAFLGRFYVDMDLKFIPYMFGATTNTNNVDNVVRNAKNMRPHTANSRSWIKMNTHKEVMGKPVSNFLVHVILEECCHMSCTPTPKEQKDFSVSAKEACKSVRDQMELMAAKGSHYFSSFFKEMPKDMGGVLGHINRLNFTITFTLPKNIYGDFNPSRDLNLYVDMLQALGRLLELKLVEPQSSPKGPRISVYLGTNPKLKLQILTDLGLGPSCKELCVVTKSTDHPDIITAARLIYLYHIFHPGGSAPQQEVEKPQCLSEPPAKATATELKSWVSRHGDLIEEWSSEQTEHSRKVRIHCSGCITYWTKGKDVTKIATDDYMRDGALYVRKRKNICLNTIEDEA</sequence>
<dbReference type="SUPFAM" id="SSF56672">
    <property type="entry name" value="DNA/RNA polymerases"/>
    <property type="match status" value="1"/>
</dbReference>
<keyword evidence="14" id="KW-1185">Reference proteome</keyword>
<evidence type="ECO:0000313" key="14">
    <source>
        <dbReference type="Proteomes" id="UP000120576"/>
    </source>
</evidence>
<dbReference type="InterPro" id="IPR006134">
    <property type="entry name" value="DNA-dir_DNA_pol_B_multi_dom"/>
</dbReference>
<evidence type="ECO:0000256" key="5">
    <source>
        <dbReference type="ARBA" id="ARBA00022695"/>
    </source>
</evidence>
<evidence type="ECO:0000313" key="13">
    <source>
        <dbReference type="EMBL" id="ABG25576.1"/>
    </source>
</evidence>
<accession>Q14VZ6</accession>
<keyword evidence="9 11" id="KW-0238">DNA-binding</keyword>
<dbReference type="PRINTS" id="PR00106">
    <property type="entry name" value="DNAPOLB"/>
</dbReference>
<dbReference type="GeneID" id="5179401"/>
<dbReference type="GO" id="GO:0006261">
    <property type="term" value="P:DNA-templated DNA replication"/>
    <property type="evidence" value="ECO:0007669"/>
    <property type="project" value="TreeGrafter"/>
</dbReference>
<organism evidence="13 14">
    <name type="scientific">Ranid herpesvirus 2</name>
    <dbReference type="NCBI Taxonomy" id="389214"/>
    <lineage>
        <taxon>Viruses</taxon>
        <taxon>Duplodnaviria</taxon>
        <taxon>Heunggongvirae</taxon>
        <taxon>Peploviricota</taxon>
        <taxon>Herviviricetes</taxon>
        <taxon>Herpesvirales</taxon>
        <taxon>Alloherpesviridae</taxon>
        <taxon>Batravirus</taxon>
        <taxon>Batravirus ranidallo2</taxon>
    </lineage>
</organism>
<dbReference type="KEGG" id="vg:5179401"/>
<keyword evidence="8" id="KW-1194">Viral DNA replication</keyword>
<dbReference type="GO" id="GO:0042025">
    <property type="term" value="C:host cell nucleus"/>
    <property type="evidence" value="ECO:0007669"/>
    <property type="project" value="UniProtKB-SubCell"/>
</dbReference>
<dbReference type="InterPro" id="IPR023211">
    <property type="entry name" value="DNA_pol_palm_dom_sf"/>
</dbReference>
<dbReference type="InterPro" id="IPR043502">
    <property type="entry name" value="DNA/RNA_pol_sf"/>
</dbReference>
<evidence type="ECO:0000256" key="6">
    <source>
        <dbReference type="ARBA" id="ARBA00022705"/>
    </source>
</evidence>
<dbReference type="Proteomes" id="UP000120576">
    <property type="component" value="Genome"/>
</dbReference>
<evidence type="ECO:0000256" key="4">
    <source>
        <dbReference type="ARBA" id="ARBA00022679"/>
    </source>
</evidence>
<dbReference type="Pfam" id="PF00136">
    <property type="entry name" value="DNA_pol_B"/>
    <property type="match status" value="1"/>
</dbReference>
<dbReference type="InterPro" id="IPR012337">
    <property type="entry name" value="RNaseH-like_sf"/>
</dbReference>
<dbReference type="InterPro" id="IPR006172">
    <property type="entry name" value="DNA-dir_DNA_pol_B"/>
</dbReference>
<dbReference type="EMBL" id="DQ665652">
    <property type="protein sequence ID" value="ABG25576.1"/>
    <property type="molecule type" value="Genomic_DNA"/>
</dbReference>
<reference evidence="13 14" key="1">
    <citation type="journal article" date="2006" name="J. Gen. Virol.">
        <title>Genome sequences of two frog herpesviruses.</title>
        <authorList>
            <person name="Davison A.J."/>
            <person name="Cunningham C."/>
            <person name="Sauerbier W."/>
            <person name="McKinnell R.G."/>
        </authorList>
    </citation>
    <scope>NUCLEOTIDE SEQUENCE [LARGE SCALE GENOMIC DNA]</scope>
    <source>
        <strain evidence="13">ATCC VR-568</strain>
    </source>
</reference>
<dbReference type="Gene3D" id="3.30.420.10">
    <property type="entry name" value="Ribonuclease H-like superfamily/Ribonuclease H"/>
    <property type="match status" value="1"/>
</dbReference>
<evidence type="ECO:0000256" key="2">
    <source>
        <dbReference type="ARBA" id="ARBA00005755"/>
    </source>
</evidence>